<evidence type="ECO:0000313" key="3">
    <source>
        <dbReference type="EMBL" id="MDT0635012.1"/>
    </source>
</evidence>
<gene>
    <name evidence="3" type="ORF">RM532_08565</name>
</gene>
<sequence length="371" mass="41354">MSIASVIGRSLGHRMGLRRRKLPLDAPPATLCLLRLSALGDCYNLVPAIHTMQREWPDTRITWVIGKAESALLGDLPDIEFIVYDKRDPSRNAKLKRQLGRRRFDVLLHAHPSLRANLPSRHIRADLRLGCEPRRARDGQPWFVDVLSRPASGPHMVDGYFAQLETLGISSRHMNWSVPIPDEARKEARMLLPPGPPTLLISPSASDPRRNWPSERYAEVADYAIKRHGLRVALIGGPTDNERELGDAIIGQMRGSVLNLIGHTSIKGLLAVMDNATLLVTPDSGPAHFANTSGLTVIALHVVSPSMRTGPYKHLKWAVDHHEQAAQHFTGKSPERMRWHTQVRHDNAAELIPTNEVNDRLTSALKSLEQP</sequence>
<accession>A0ABU3C0C3</accession>
<keyword evidence="2" id="KW-0808">Transferase</keyword>
<dbReference type="EMBL" id="JAVRIB010000007">
    <property type="protein sequence ID" value="MDT0635012.1"/>
    <property type="molecule type" value="Genomic_DNA"/>
</dbReference>
<evidence type="ECO:0000313" key="4">
    <source>
        <dbReference type="Proteomes" id="UP001251857"/>
    </source>
</evidence>
<proteinExistence type="predicted"/>
<keyword evidence="4" id="KW-1185">Reference proteome</keyword>
<evidence type="ECO:0000256" key="2">
    <source>
        <dbReference type="ARBA" id="ARBA00022679"/>
    </source>
</evidence>
<protein>
    <submittedName>
        <fullName evidence="3">Glycosyltransferase family 9 protein</fullName>
    </submittedName>
</protein>
<dbReference type="InterPro" id="IPR002201">
    <property type="entry name" value="Glyco_trans_9"/>
</dbReference>
<dbReference type="Pfam" id="PF01075">
    <property type="entry name" value="Glyco_transf_9"/>
    <property type="match status" value="1"/>
</dbReference>
<dbReference type="Proteomes" id="UP001251857">
    <property type="component" value="Unassembled WGS sequence"/>
</dbReference>
<dbReference type="PANTHER" id="PTHR30160:SF21">
    <property type="entry name" value="LIPOPOLYSACCHARIDE CORE HEPTOSYLTRANSFERASE OPSX"/>
    <property type="match status" value="1"/>
</dbReference>
<name>A0ABU3C0C3_9GAMM</name>
<evidence type="ECO:0000256" key="1">
    <source>
        <dbReference type="ARBA" id="ARBA00022676"/>
    </source>
</evidence>
<dbReference type="SUPFAM" id="SSF53756">
    <property type="entry name" value="UDP-Glycosyltransferase/glycogen phosphorylase"/>
    <property type="match status" value="1"/>
</dbReference>
<dbReference type="CDD" id="cd03789">
    <property type="entry name" value="GT9_LPS_heptosyltransferase"/>
    <property type="match status" value="1"/>
</dbReference>
<dbReference type="RefSeq" id="WP_311652855.1">
    <property type="nucleotide sequence ID" value="NZ_JAVRIB010000007.1"/>
</dbReference>
<organism evidence="3 4">
    <name type="scientific">Spectribacter hydrogenoxidans</name>
    <dbReference type="NCBI Taxonomy" id="3075608"/>
    <lineage>
        <taxon>Bacteria</taxon>
        <taxon>Pseudomonadati</taxon>
        <taxon>Pseudomonadota</taxon>
        <taxon>Gammaproteobacteria</taxon>
        <taxon>Salinisphaerales</taxon>
        <taxon>Salinisphaeraceae</taxon>
        <taxon>Spectribacter</taxon>
    </lineage>
</organism>
<dbReference type="Gene3D" id="3.40.50.2000">
    <property type="entry name" value="Glycogen Phosphorylase B"/>
    <property type="match status" value="2"/>
</dbReference>
<dbReference type="InterPro" id="IPR051199">
    <property type="entry name" value="LPS_LOS_Heptosyltrfase"/>
</dbReference>
<reference evidence="3 4" key="1">
    <citation type="submission" date="2023-09" db="EMBL/GenBank/DDBJ databases">
        <authorList>
            <person name="Rey-Velasco X."/>
        </authorList>
    </citation>
    <scope>NUCLEOTIDE SEQUENCE [LARGE SCALE GENOMIC DNA]</scope>
    <source>
        <strain evidence="3 4">W335</strain>
    </source>
</reference>
<dbReference type="PANTHER" id="PTHR30160">
    <property type="entry name" value="TETRAACYLDISACCHARIDE 4'-KINASE-RELATED"/>
    <property type="match status" value="1"/>
</dbReference>
<keyword evidence="1" id="KW-0328">Glycosyltransferase</keyword>
<comment type="caution">
    <text evidence="3">The sequence shown here is derived from an EMBL/GenBank/DDBJ whole genome shotgun (WGS) entry which is preliminary data.</text>
</comment>